<gene>
    <name evidence="2" type="ORF">CK936_07540</name>
</gene>
<comment type="caution">
    <text evidence="2">The sequence shown here is derived from an EMBL/GenBank/DDBJ whole genome shotgun (WGS) entry which is preliminary data.</text>
</comment>
<feature type="compositionally biased region" description="Basic and acidic residues" evidence="1">
    <location>
        <begin position="54"/>
        <end position="71"/>
    </location>
</feature>
<feature type="compositionally biased region" description="Basic and acidic residues" evidence="1">
    <location>
        <begin position="78"/>
        <end position="88"/>
    </location>
</feature>
<protein>
    <submittedName>
        <fullName evidence="2">Uncharacterized protein</fullName>
    </submittedName>
</protein>
<evidence type="ECO:0000313" key="3">
    <source>
        <dbReference type="Proteomes" id="UP000218944"/>
    </source>
</evidence>
<keyword evidence="3" id="KW-1185">Reference proteome</keyword>
<evidence type="ECO:0000313" key="2">
    <source>
        <dbReference type="EMBL" id="PAU49491.1"/>
    </source>
</evidence>
<accession>A0A2A2DDC2</accession>
<feature type="region of interest" description="Disordered" evidence="1">
    <location>
        <begin position="38"/>
        <end position="96"/>
    </location>
</feature>
<dbReference type="Proteomes" id="UP000218944">
    <property type="component" value="Unassembled WGS sequence"/>
</dbReference>
<proteinExistence type="predicted"/>
<dbReference type="AlphaFoldDB" id="A0A2A2DDC2"/>
<evidence type="ECO:0000256" key="1">
    <source>
        <dbReference type="SAM" id="MobiDB-lite"/>
    </source>
</evidence>
<reference evidence="2 3" key="1">
    <citation type="submission" date="2017-08" db="EMBL/GenBank/DDBJ databases">
        <title>Genome sequence of Streptomyces albireticuli NRRL B-1670.</title>
        <authorList>
            <person name="Graham D.E."/>
            <person name="Mahan K.M."/>
            <person name="Klingeman D.M."/>
            <person name="Hettich R.L."/>
            <person name="Parry R.J."/>
            <person name="Spain J.C."/>
        </authorList>
    </citation>
    <scope>NUCLEOTIDE SEQUENCE [LARGE SCALE GENOMIC DNA]</scope>
    <source>
        <strain evidence="2 3">NRRL B-1670</strain>
    </source>
</reference>
<sequence>MTTTAWTPERGRRERAAALAVEVAQQVLRTTEAIGANPRAARSTLARQQQAEQLLREKHRREDQALAERRLYHSHKRREAEQLAEAHRRAPGPHPR</sequence>
<dbReference type="EMBL" id="NSJV01000142">
    <property type="protein sequence ID" value="PAU49491.1"/>
    <property type="molecule type" value="Genomic_DNA"/>
</dbReference>
<organism evidence="2 3">
    <name type="scientific">Streptomyces albireticuli</name>
    <dbReference type="NCBI Taxonomy" id="1940"/>
    <lineage>
        <taxon>Bacteria</taxon>
        <taxon>Bacillati</taxon>
        <taxon>Actinomycetota</taxon>
        <taxon>Actinomycetes</taxon>
        <taxon>Kitasatosporales</taxon>
        <taxon>Streptomycetaceae</taxon>
        <taxon>Streptomyces</taxon>
    </lineage>
</organism>
<name>A0A2A2DDC2_9ACTN</name>